<sequence>MTRLTQILSLALGSALLTGTAAAQEAQSADLDALLACRTIEQDSARLACMDARLEELAGAIESRSIAVVDRERVRAVERDGFGLSMPGLGGLTEVFRGGSEPEEAETLEDGTEIVYDDSGAIDEMRNVPVEVYETTRTGDLRITLANGQVWQQIDTTRVRVPRSQRSDLRADIRGGALGSHFMTLSYGGRAFRARRIQ</sequence>
<dbReference type="OrthoDB" id="7596780at2"/>
<feature type="signal peptide" evidence="1">
    <location>
        <begin position="1"/>
        <end position="23"/>
    </location>
</feature>
<feature type="chain" id="PRO_5020568610" evidence="1">
    <location>
        <begin position="24"/>
        <end position="198"/>
    </location>
</feature>
<reference evidence="2 3" key="1">
    <citation type="journal article" date="2013" name="Int. J. Syst. Evol. Microbiol.">
        <title>Marinicauda pacifica gen. nov., sp. nov., a prosthecate alphaproteobacterium of the family Hyphomonadaceae isolated from deep seawater.</title>
        <authorList>
            <person name="Zhang X.Y."/>
            <person name="Li G.W."/>
            <person name="Wang C.S."/>
            <person name="Zhang Y.J."/>
            <person name="Xu X.W."/>
            <person name="Li H."/>
            <person name="Liu A."/>
            <person name="Liu C."/>
            <person name="Xie B.B."/>
            <person name="Qin Q.L."/>
            <person name="Xu Z."/>
            <person name="Chen X.L."/>
            <person name="Zhou B.C."/>
            <person name="Zhang Y.Z."/>
        </authorList>
    </citation>
    <scope>NUCLEOTIDE SEQUENCE [LARGE SCALE GENOMIC DNA]</scope>
    <source>
        <strain evidence="2 3">P-1 km-3</strain>
    </source>
</reference>
<dbReference type="EMBL" id="SRXV01000001">
    <property type="protein sequence ID" value="TGY93902.1"/>
    <property type="molecule type" value="Genomic_DNA"/>
</dbReference>
<keyword evidence="3" id="KW-1185">Reference proteome</keyword>
<dbReference type="Proteomes" id="UP000305451">
    <property type="component" value="Unassembled WGS sequence"/>
</dbReference>
<accession>A0A4S2HE81</accession>
<dbReference type="AlphaFoldDB" id="A0A4S2HE81"/>
<evidence type="ECO:0000256" key="1">
    <source>
        <dbReference type="SAM" id="SignalP"/>
    </source>
</evidence>
<gene>
    <name evidence="2" type="ORF">E5162_01010</name>
</gene>
<name>A0A4S2HE81_9PROT</name>
<proteinExistence type="predicted"/>
<comment type="caution">
    <text evidence="2">The sequence shown here is derived from an EMBL/GenBank/DDBJ whole genome shotgun (WGS) entry which is preliminary data.</text>
</comment>
<evidence type="ECO:0000313" key="3">
    <source>
        <dbReference type="Proteomes" id="UP000305451"/>
    </source>
</evidence>
<keyword evidence="1" id="KW-0732">Signal</keyword>
<dbReference type="RefSeq" id="WP_135943097.1">
    <property type="nucleotide sequence ID" value="NZ_BMEI01000001.1"/>
</dbReference>
<protein>
    <submittedName>
        <fullName evidence="2">Uncharacterized protein</fullName>
    </submittedName>
</protein>
<organism evidence="2 3">
    <name type="scientific">Marinicauda pacifica</name>
    <dbReference type="NCBI Taxonomy" id="1133559"/>
    <lineage>
        <taxon>Bacteria</taxon>
        <taxon>Pseudomonadati</taxon>
        <taxon>Pseudomonadota</taxon>
        <taxon>Alphaproteobacteria</taxon>
        <taxon>Maricaulales</taxon>
        <taxon>Maricaulaceae</taxon>
        <taxon>Marinicauda</taxon>
    </lineage>
</organism>
<evidence type="ECO:0000313" key="2">
    <source>
        <dbReference type="EMBL" id="TGY93902.1"/>
    </source>
</evidence>